<comment type="subcellular location">
    <subcellularLocation>
        <location evidence="1">Cell membrane</location>
        <topology evidence="1">Multi-pass membrane protein</topology>
    </subcellularLocation>
</comment>
<gene>
    <name evidence="8" type="ORF">FC82_GL002379</name>
</gene>
<feature type="transmembrane region" description="Helical" evidence="6">
    <location>
        <begin position="120"/>
        <end position="141"/>
    </location>
</feature>
<dbReference type="PANTHER" id="PTHR42718:SF24">
    <property type="entry name" value="MAJOR FACILITATOR SUPERFAMILY (MFS) PROFILE DOMAIN-CONTAINING PROTEIN"/>
    <property type="match status" value="1"/>
</dbReference>
<dbReference type="InterPro" id="IPR020846">
    <property type="entry name" value="MFS_dom"/>
</dbReference>
<dbReference type="EMBL" id="AYYR01000054">
    <property type="protein sequence ID" value="KRM75196.1"/>
    <property type="molecule type" value="Genomic_DNA"/>
</dbReference>
<evidence type="ECO:0000256" key="1">
    <source>
        <dbReference type="ARBA" id="ARBA00004651"/>
    </source>
</evidence>
<evidence type="ECO:0000256" key="5">
    <source>
        <dbReference type="ARBA" id="ARBA00023136"/>
    </source>
</evidence>
<evidence type="ECO:0000256" key="2">
    <source>
        <dbReference type="ARBA" id="ARBA00022448"/>
    </source>
</evidence>
<feature type="transmembrane region" description="Helical" evidence="6">
    <location>
        <begin position="237"/>
        <end position="254"/>
    </location>
</feature>
<dbReference type="SUPFAM" id="SSF103473">
    <property type="entry name" value="MFS general substrate transporter"/>
    <property type="match status" value="1"/>
</dbReference>
<keyword evidence="4 6" id="KW-1133">Transmembrane helix</keyword>
<name>A0A0R2BHI6_SECCO</name>
<dbReference type="Gene3D" id="1.20.1720.10">
    <property type="entry name" value="Multidrug resistance protein D"/>
    <property type="match status" value="1"/>
</dbReference>
<dbReference type="PROSITE" id="PS50850">
    <property type="entry name" value="MFS"/>
    <property type="match status" value="1"/>
</dbReference>
<feature type="transmembrane region" description="Helical" evidence="6">
    <location>
        <begin position="275"/>
        <end position="300"/>
    </location>
</feature>
<feature type="transmembrane region" description="Helical" evidence="6">
    <location>
        <begin position="91"/>
        <end position="114"/>
    </location>
</feature>
<dbReference type="PRINTS" id="PR01036">
    <property type="entry name" value="TCRTETB"/>
</dbReference>
<dbReference type="InterPro" id="IPR011701">
    <property type="entry name" value="MFS"/>
</dbReference>
<evidence type="ECO:0000259" key="7">
    <source>
        <dbReference type="PROSITE" id="PS50850"/>
    </source>
</evidence>
<evidence type="ECO:0000256" key="4">
    <source>
        <dbReference type="ARBA" id="ARBA00022989"/>
    </source>
</evidence>
<keyword evidence="3 6" id="KW-0812">Transmembrane</keyword>
<dbReference type="STRING" id="33960.TY91_15100"/>
<dbReference type="Proteomes" id="UP000051845">
    <property type="component" value="Unassembled WGS sequence"/>
</dbReference>
<feature type="transmembrane region" description="Helical" evidence="6">
    <location>
        <begin position="437"/>
        <end position="457"/>
    </location>
</feature>
<organism evidence="8 9">
    <name type="scientific">Secundilactobacillus collinoides DSM 20515 = JCM 1123</name>
    <dbReference type="NCBI Taxonomy" id="1423733"/>
    <lineage>
        <taxon>Bacteria</taxon>
        <taxon>Bacillati</taxon>
        <taxon>Bacillota</taxon>
        <taxon>Bacilli</taxon>
        <taxon>Lactobacillales</taxon>
        <taxon>Lactobacillaceae</taxon>
        <taxon>Secundilactobacillus</taxon>
    </lineage>
</organism>
<feature type="transmembrane region" description="Helical" evidence="6">
    <location>
        <begin position="340"/>
        <end position="359"/>
    </location>
</feature>
<accession>A0A0R2BHI6</accession>
<reference evidence="8 9" key="1">
    <citation type="journal article" date="2015" name="Genome Announc.">
        <title>Expanding the biotechnology potential of lactobacilli through comparative genomics of 213 strains and associated genera.</title>
        <authorList>
            <person name="Sun Z."/>
            <person name="Harris H.M."/>
            <person name="McCann A."/>
            <person name="Guo C."/>
            <person name="Argimon S."/>
            <person name="Zhang W."/>
            <person name="Yang X."/>
            <person name="Jeffery I.B."/>
            <person name="Cooney J.C."/>
            <person name="Kagawa T.F."/>
            <person name="Liu W."/>
            <person name="Song Y."/>
            <person name="Salvetti E."/>
            <person name="Wrobel A."/>
            <person name="Rasinkangas P."/>
            <person name="Parkhill J."/>
            <person name="Rea M.C."/>
            <person name="O'Sullivan O."/>
            <person name="Ritari J."/>
            <person name="Douillard F.P."/>
            <person name="Paul Ross R."/>
            <person name="Yang R."/>
            <person name="Briner A.E."/>
            <person name="Felis G.E."/>
            <person name="de Vos W.M."/>
            <person name="Barrangou R."/>
            <person name="Klaenhammer T.R."/>
            <person name="Caufield P.W."/>
            <person name="Cui Y."/>
            <person name="Zhang H."/>
            <person name="O'Toole P.W."/>
        </authorList>
    </citation>
    <scope>NUCLEOTIDE SEQUENCE [LARGE SCALE GENOMIC DNA]</scope>
    <source>
        <strain evidence="8 9">DSM 20515</strain>
    </source>
</reference>
<feature type="transmembrane region" description="Helical" evidence="6">
    <location>
        <begin position="214"/>
        <end position="231"/>
    </location>
</feature>
<proteinExistence type="predicted"/>
<feature type="transmembrane region" description="Helical" evidence="6">
    <location>
        <begin position="408"/>
        <end position="431"/>
    </location>
</feature>
<protein>
    <recommendedName>
        <fullName evidence="7">Major facilitator superfamily (MFS) profile domain-containing protein</fullName>
    </recommendedName>
</protein>
<evidence type="ECO:0000256" key="3">
    <source>
        <dbReference type="ARBA" id="ARBA00022692"/>
    </source>
</evidence>
<evidence type="ECO:0000256" key="6">
    <source>
        <dbReference type="SAM" id="Phobius"/>
    </source>
</evidence>
<feature type="transmembrane region" description="Helical" evidence="6">
    <location>
        <begin position="306"/>
        <end position="328"/>
    </location>
</feature>
<keyword evidence="2" id="KW-0813">Transport</keyword>
<dbReference type="PANTHER" id="PTHR42718">
    <property type="entry name" value="MAJOR FACILITATOR SUPERFAMILY MULTIDRUG TRANSPORTER MFSC"/>
    <property type="match status" value="1"/>
</dbReference>
<dbReference type="GO" id="GO:0005886">
    <property type="term" value="C:plasma membrane"/>
    <property type="evidence" value="ECO:0007669"/>
    <property type="project" value="UniProtKB-SubCell"/>
</dbReference>
<evidence type="ECO:0000313" key="9">
    <source>
        <dbReference type="Proteomes" id="UP000051845"/>
    </source>
</evidence>
<dbReference type="Gene3D" id="1.20.1250.20">
    <property type="entry name" value="MFS general substrate transporter like domains"/>
    <property type="match status" value="1"/>
</dbReference>
<dbReference type="Pfam" id="PF07690">
    <property type="entry name" value="MFS_1"/>
    <property type="match status" value="1"/>
</dbReference>
<keyword evidence="5 6" id="KW-0472">Membrane</keyword>
<sequence>MYYKKHSLEYKNGGNILSTKKRTLIATILLVTAFVTLLNQTVMITALPVITKAFHLSLNLAQWLTSGYVLMLGLATPISANLTDKYTSRQVLIGVVAVFLVGTFLGPLTSNFYVLLIARLLQAAAGGVLITYVQISLIALYPADKRGTIMGLISLVVSAGPAIGPSFAGLMLEFFAWQSLFYVIMPIIVLVLLVAIFTLPNFSKPRNVEIDIKSVASSMIGLGAVLVSISLFSSNAVLATFMLVGGILITWYFVRRQTKLATPLLNMAVFKKRSFTKMLIVTVLVFGIMMGTEAILPIFFEDTRGTSSLVAGLILLPGAIANALTAPIVGRYYDAHGAKLPIYLGGLIVLVTSIPLVMMTTTTSLWVTIVAYMLRMVGISMIMSAAITEGLKDLEPAEISHGTALNNALRQIASSGFNTLMVLIATAPASLVVGTHLAIWLTILCTGLLLLVGRSYLR</sequence>
<feature type="transmembrane region" description="Helical" evidence="6">
    <location>
        <begin position="24"/>
        <end position="48"/>
    </location>
</feature>
<dbReference type="PATRIC" id="fig|1423733.4.peg.2494"/>
<feature type="transmembrane region" description="Helical" evidence="6">
    <location>
        <begin position="180"/>
        <end position="202"/>
    </location>
</feature>
<dbReference type="InterPro" id="IPR036259">
    <property type="entry name" value="MFS_trans_sf"/>
</dbReference>
<feature type="transmembrane region" description="Helical" evidence="6">
    <location>
        <begin position="365"/>
        <end position="387"/>
    </location>
</feature>
<feature type="transmembrane region" description="Helical" evidence="6">
    <location>
        <begin position="148"/>
        <end position="168"/>
    </location>
</feature>
<dbReference type="AlphaFoldDB" id="A0A0R2BHI6"/>
<feature type="domain" description="Major facilitator superfamily (MFS) profile" evidence="7">
    <location>
        <begin position="25"/>
        <end position="458"/>
    </location>
</feature>
<comment type="caution">
    <text evidence="8">The sequence shown here is derived from an EMBL/GenBank/DDBJ whole genome shotgun (WGS) entry which is preliminary data.</text>
</comment>
<feature type="transmembrane region" description="Helical" evidence="6">
    <location>
        <begin position="60"/>
        <end position="79"/>
    </location>
</feature>
<evidence type="ECO:0000313" key="8">
    <source>
        <dbReference type="EMBL" id="KRM75196.1"/>
    </source>
</evidence>
<dbReference type="GO" id="GO:0022857">
    <property type="term" value="F:transmembrane transporter activity"/>
    <property type="evidence" value="ECO:0007669"/>
    <property type="project" value="InterPro"/>
</dbReference>